<reference evidence="2 3" key="1">
    <citation type="submission" date="2020-08" db="EMBL/GenBank/DDBJ databases">
        <title>Genomic Encyclopedia of Type Strains, Phase IV (KMG-IV): sequencing the most valuable type-strain genomes for metagenomic binning, comparative biology and taxonomic classification.</title>
        <authorList>
            <person name="Goeker M."/>
        </authorList>
    </citation>
    <scope>NUCLEOTIDE SEQUENCE [LARGE SCALE GENOMIC DNA]</scope>
    <source>
        <strain evidence="2 3">DSM 23240</strain>
    </source>
</reference>
<dbReference type="Gene3D" id="3.40.50.720">
    <property type="entry name" value="NAD(P)-binding Rossmann-like Domain"/>
    <property type="match status" value="1"/>
</dbReference>
<dbReference type="PROSITE" id="PS00061">
    <property type="entry name" value="ADH_SHORT"/>
    <property type="match status" value="1"/>
</dbReference>
<dbReference type="SUPFAM" id="SSF51735">
    <property type="entry name" value="NAD(P)-binding Rossmann-fold domains"/>
    <property type="match status" value="1"/>
</dbReference>
<dbReference type="InterPro" id="IPR020904">
    <property type="entry name" value="Sc_DH/Rdtase_CS"/>
</dbReference>
<dbReference type="NCBIfam" id="NF005559">
    <property type="entry name" value="PRK07231.1"/>
    <property type="match status" value="1"/>
</dbReference>
<dbReference type="AlphaFoldDB" id="A0A840RXT5"/>
<dbReference type="Pfam" id="PF13561">
    <property type="entry name" value="adh_short_C2"/>
    <property type="match status" value="1"/>
</dbReference>
<organism evidence="2 3">
    <name type="scientific">Glaciimonas immobilis</name>
    <dbReference type="NCBI Taxonomy" id="728004"/>
    <lineage>
        <taxon>Bacteria</taxon>
        <taxon>Pseudomonadati</taxon>
        <taxon>Pseudomonadota</taxon>
        <taxon>Betaproteobacteria</taxon>
        <taxon>Burkholderiales</taxon>
        <taxon>Oxalobacteraceae</taxon>
        <taxon>Glaciimonas</taxon>
    </lineage>
</organism>
<dbReference type="InterPro" id="IPR002347">
    <property type="entry name" value="SDR_fam"/>
</dbReference>
<sequence length="262" mass="27985">MKPQMTGKVVLVTGAGSIGEGWGNGKAAAVLYAREGAKILAVDRNLEAAEETRRIIESEGGVCFTLAADVAKTADVERMVQACIDLFGRIDVLHNNVGIAETGGPVEASEESWNRVIAVNQTSVFLTCKHVLPHMEKQKSGVIINIASVAAIRWIGFPYAAYSASKAAMISLTKNVAMQYASLGVRANCILPGLMDTPMIREPLKAAYGGDIEVMREQRHQQSPMGRMGDAWDVAYAALFLASDNARYITGVDLVVDGGVDA</sequence>
<dbReference type="PRINTS" id="PR00080">
    <property type="entry name" value="SDRFAMILY"/>
</dbReference>
<dbReference type="FunFam" id="3.40.50.720:FF:000084">
    <property type="entry name" value="Short-chain dehydrogenase reductase"/>
    <property type="match status" value="1"/>
</dbReference>
<dbReference type="GO" id="GO:0016616">
    <property type="term" value="F:oxidoreductase activity, acting on the CH-OH group of donors, NAD or NADP as acceptor"/>
    <property type="evidence" value="ECO:0007669"/>
    <property type="project" value="TreeGrafter"/>
</dbReference>
<dbReference type="CDD" id="cd05233">
    <property type="entry name" value="SDR_c"/>
    <property type="match status" value="1"/>
</dbReference>
<dbReference type="RefSeq" id="WP_209216793.1">
    <property type="nucleotide sequence ID" value="NZ_JAAOZT010000012.1"/>
</dbReference>
<comment type="caution">
    <text evidence="2">The sequence shown here is derived from an EMBL/GenBank/DDBJ whole genome shotgun (WGS) entry which is preliminary data.</text>
</comment>
<evidence type="ECO:0000256" key="1">
    <source>
        <dbReference type="ARBA" id="ARBA00006484"/>
    </source>
</evidence>
<dbReference type="PRINTS" id="PR00081">
    <property type="entry name" value="GDHRDH"/>
</dbReference>
<gene>
    <name evidence="2" type="ORF">HNR39_003068</name>
</gene>
<dbReference type="Proteomes" id="UP000571084">
    <property type="component" value="Unassembled WGS sequence"/>
</dbReference>
<protein>
    <submittedName>
        <fullName evidence="2">NAD(P)-dependent dehydrogenase (Short-subunit alcohol dehydrogenase family)</fullName>
    </submittedName>
</protein>
<dbReference type="GO" id="GO:0048038">
    <property type="term" value="F:quinone binding"/>
    <property type="evidence" value="ECO:0007669"/>
    <property type="project" value="TreeGrafter"/>
</dbReference>
<accession>A0A840RXT5</accession>
<comment type="similarity">
    <text evidence="1">Belongs to the short-chain dehydrogenases/reductases (SDR) family.</text>
</comment>
<dbReference type="EMBL" id="JACHHQ010000006">
    <property type="protein sequence ID" value="MBB5201219.1"/>
    <property type="molecule type" value="Genomic_DNA"/>
</dbReference>
<evidence type="ECO:0000313" key="3">
    <source>
        <dbReference type="Proteomes" id="UP000571084"/>
    </source>
</evidence>
<dbReference type="PANTHER" id="PTHR42760">
    <property type="entry name" value="SHORT-CHAIN DEHYDROGENASES/REDUCTASES FAMILY MEMBER"/>
    <property type="match status" value="1"/>
</dbReference>
<dbReference type="InterPro" id="IPR036291">
    <property type="entry name" value="NAD(P)-bd_dom_sf"/>
</dbReference>
<dbReference type="PANTHER" id="PTHR42760:SF122">
    <property type="entry name" value="NAD(P)-BINDING PROTEIN"/>
    <property type="match status" value="1"/>
</dbReference>
<name>A0A840RXT5_9BURK</name>
<keyword evidence="3" id="KW-1185">Reference proteome</keyword>
<proteinExistence type="inferred from homology"/>
<dbReference type="GO" id="GO:0006633">
    <property type="term" value="P:fatty acid biosynthetic process"/>
    <property type="evidence" value="ECO:0007669"/>
    <property type="project" value="TreeGrafter"/>
</dbReference>
<evidence type="ECO:0000313" key="2">
    <source>
        <dbReference type="EMBL" id="MBB5201219.1"/>
    </source>
</evidence>